<dbReference type="Gene3D" id="1.10.1040.10">
    <property type="entry name" value="N-(1-d-carboxylethyl)-l-norvaline Dehydrogenase, domain 2"/>
    <property type="match status" value="1"/>
</dbReference>
<comment type="caution">
    <text evidence="4">The sequence shown here is derived from an EMBL/GenBank/DDBJ whole genome shotgun (WGS) entry which is preliminary data.</text>
</comment>
<dbReference type="PANTHER" id="PTHR43362">
    <property type="entry name" value="MANNITOL DEHYDROGENASE DSF1-RELATED"/>
    <property type="match status" value="1"/>
</dbReference>
<dbReference type="InterPro" id="IPR036291">
    <property type="entry name" value="NAD(P)-bd_dom_sf"/>
</dbReference>
<dbReference type="Proteomes" id="UP001320122">
    <property type="component" value="Unassembled WGS sequence"/>
</dbReference>
<protein>
    <submittedName>
        <fullName evidence="4">Mannitol dehydrogenase family protein</fullName>
    </submittedName>
</protein>
<dbReference type="InterPro" id="IPR050988">
    <property type="entry name" value="Mannitol_DH/Oxidoreductase"/>
</dbReference>
<dbReference type="SUPFAM" id="SSF51735">
    <property type="entry name" value="NAD(P)-binding Rossmann-fold domains"/>
    <property type="match status" value="1"/>
</dbReference>
<dbReference type="SUPFAM" id="SSF48179">
    <property type="entry name" value="6-phosphogluconate dehydrogenase C-terminal domain-like"/>
    <property type="match status" value="1"/>
</dbReference>
<dbReference type="InterPro" id="IPR008927">
    <property type="entry name" value="6-PGluconate_DH-like_C_sf"/>
</dbReference>
<dbReference type="PANTHER" id="PTHR43362:SF1">
    <property type="entry name" value="MANNITOL DEHYDROGENASE 2-RELATED"/>
    <property type="match status" value="1"/>
</dbReference>
<evidence type="ECO:0000313" key="5">
    <source>
        <dbReference type="Proteomes" id="UP001320122"/>
    </source>
</evidence>
<dbReference type="InterPro" id="IPR013131">
    <property type="entry name" value="Mannitol_DH_N"/>
</dbReference>
<sequence length="463" mass="50144">MTGAHHATKQALQPRWLHIGFGAFARAHTVAALDRSMAKQRLAGGATPADWGVVVSRLRSGVAQLNALVQTGHQYYVAEIDDSGATLQTVQSIIGTCHPIRDGIDALHDLIASPALSLITLTITEKGYRNGPTMGTLCQGLLQRRQAGNGGLTILSCDNLSENGVLTRQALLAEAIRLDTALADWIASECRFPSSMVDRIVPEMTEASHTKLEELLGKPDPNGIICEPFFQWVIEDNFLGERPPLELAGVQWVDDILPWESMKLRMLNGSHTFLALLGRIAGHRTIDACMADAVFHEAVLHLMLHESAPTLPTLPGANLPGYAQSLIKRFSNSELKHRTEQIAKDTSQKLPQRLLESIAINIEAGRPWAMSALAIAAWGIYLVGLDDQQEPLALSDPLADELASLVTNTDKADLMDALLNVKAVFPPALANNPDFRDAVKASYTSIRTLGARAAIADRLHASV</sequence>
<evidence type="ECO:0000313" key="4">
    <source>
        <dbReference type="EMBL" id="MCE8019481.1"/>
    </source>
</evidence>
<dbReference type="RefSeq" id="WP_234272873.1">
    <property type="nucleotide sequence ID" value="NZ_JABFTT010000003.1"/>
</dbReference>
<dbReference type="Pfam" id="PF08125">
    <property type="entry name" value="Mannitol_dh_C"/>
    <property type="match status" value="1"/>
</dbReference>
<dbReference type="EMBL" id="JABFTT010000003">
    <property type="protein sequence ID" value="MCE8019481.1"/>
    <property type="molecule type" value="Genomic_DNA"/>
</dbReference>
<keyword evidence="1" id="KW-0560">Oxidoreductase</keyword>
<feature type="domain" description="Mannitol dehydrogenase N-terminal" evidence="2">
    <location>
        <begin position="16"/>
        <end position="246"/>
    </location>
</feature>
<evidence type="ECO:0000256" key="1">
    <source>
        <dbReference type="ARBA" id="ARBA00023002"/>
    </source>
</evidence>
<organism evidence="4 5">
    <name type="scientific">Billgrantia zhangzhouensis</name>
    <dbReference type="NCBI Taxonomy" id="2733481"/>
    <lineage>
        <taxon>Bacteria</taxon>
        <taxon>Pseudomonadati</taxon>
        <taxon>Pseudomonadota</taxon>
        <taxon>Gammaproteobacteria</taxon>
        <taxon>Oceanospirillales</taxon>
        <taxon>Halomonadaceae</taxon>
        <taxon>Billgrantia</taxon>
    </lineage>
</organism>
<reference evidence="4 5" key="1">
    <citation type="journal article" date="2021" name="Front. Microbiol.">
        <title>Aerobic Denitrification and Heterotrophic Sulfur Oxidation in the Genus Halomonas Revealed by Six Novel Species Characterizations and Genome-Based Analysis.</title>
        <authorList>
            <person name="Wang L."/>
            <person name="Shao Z."/>
        </authorList>
    </citation>
    <scope>NUCLEOTIDE SEQUENCE [LARGE SCALE GENOMIC DNA]</scope>
    <source>
        <strain evidence="4 5">MCCC 1A11036</strain>
    </source>
</reference>
<evidence type="ECO:0000259" key="2">
    <source>
        <dbReference type="Pfam" id="PF01232"/>
    </source>
</evidence>
<feature type="domain" description="Mannitol dehydrogenase C-terminal" evidence="3">
    <location>
        <begin position="255"/>
        <end position="446"/>
    </location>
</feature>
<proteinExistence type="predicted"/>
<dbReference type="PRINTS" id="PR00084">
    <property type="entry name" value="MTLDHDRGNASE"/>
</dbReference>
<dbReference type="InterPro" id="IPR000669">
    <property type="entry name" value="Mannitol_DH"/>
</dbReference>
<evidence type="ECO:0000259" key="3">
    <source>
        <dbReference type="Pfam" id="PF08125"/>
    </source>
</evidence>
<dbReference type="Pfam" id="PF01232">
    <property type="entry name" value="Mannitol_dh"/>
    <property type="match status" value="1"/>
</dbReference>
<keyword evidence="5" id="KW-1185">Reference proteome</keyword>
<accession>A0ABS9ACZ8</accession>
<dbReference type="InterPro" id="IPR013328">
    <property type="entry name" value="6PGD_dom2"/>
</dbReference>
<dbReference type="Gene3D" id="3.40.50.720">
    <property type="entry name" value="NAD(P)-binding Rossmann-like Domain"/>
    <property type="match status" value="1"/>
</dbReference>
<gene>
    <name evidence="4" type="ORF">HOP51_05000</name>
</gene>
<dbReference type="InterPro" id="IPR013118">
    <property type="entry name" value="Mannitol_DH_C"/>
</dbReference>
<name>A0ABS9ACZ8_9GAMM</name>